<organism evidence="2 3">
    <name type="scientific">Legionella antarctica</name>
    <dbReference type="NCBI Taxonomy" id="2708020"/>
    <lineage>
        <taxon>Bacteria</taxon>
        <taxon>Pseudomonadati</taxon>
        <taxon>Pseudomonadota</taxon>
        <taxon>Gammaproteobacteria</taxon>
        <taxon>Legionellales</taxon>
        <taxon>Legionellaceae</taxon>
        <taxon>Legionella</taxon>
    </lineage>
</organism>
<accession>A0A6F8T1L3</accession>
<dbReference type="EMBL" id="AP022839">
    <property type="protein sequence ID" value="BCA94278.1"/>
    <property type="molecule type" value="Genomic_DNA"/>
</dbReference>
<dbReference type="AlphaFoldDB" id="A0A6F8T1L3"/>
<dbReference type="Pfam" id="PF20376">
    <property type="entry name" value="DUF6671"/>
    <property type="match status" value="1"/>
</dbReference>
<name>A0A6F8T1L3_9GAMM</name>
<gene>
    <name evidence="2" type="ORF">TUM19329_06390</name>
</gene>
<evidence type="ECO:0000313" key="2">
    <source>
        <dbReference type="EMBL" id="BCA94278.1"/>
    </source>
</evidence>
<dbReference type="Proteomes" id="UP000502894">
    <property type="component" value="Chromosome"/>
</dbReference>
<sequence>MYYKDQSVLLASKHEKEQAIAKPFMNKLSCTLKVRDFDTDQFGTFTGEIARTLSPYQTCLLKAKTAAEHFDCVLAVASEGSFGPHPAFPLLPSAHELMVFIDREHNWVIAEQSVSPKTNYAMITINEQTEIDSFLKRAQFPPHALIVQANSDNRVVAKGINDIDTLIHHLTIGFKTEKELLLATDMRAMMNPTRMEGIAELAEKLALRIATLCVQCTCPGFGFKATRGKLPCSLCGSPTSFYEEEVWGCIRCDHQEYKMRHDGLFTADSTHCDYCNP</sequence>
<protein>
    <recommendedName>
        <fullName evidence="1">DUF6671 domain-containing protein</fullName>
    </recommendedName>
</protein>
<dbReference type="KEGG" id="lant:TUM19329_06390"/>
<evidence type="ECO:0000313" key="3">
    <source>
        <dbReference type="Proteomes" id="UP000502894"/>
    </source>
</evidence>
<dbReference type="RefSeq" id="WP_173236225.1">
    <property type="nucleotide sequence ID" value="NZ_AP022839.1"/>
</dbReference>
<evidence type="ECO:0000259" key="1">
    <source>
        <dbReference type="Pfam" id="PF20376"/>
    </source>
</evidence>
<keyword evidence="3" id="KW-1185">Reference proteome</keyword>
<dbReference type="InterPro" id="IPR046612">
    <property type="entry name" value="DUF6671"/>
</dbReference>
<proteinExistence type="predicted"/>
<reference evidence="2" key="1">
    <citation type="journal article" date="2020" name="Microbiol. Resour. Announc.">
        <title>Complete Genome Sequence of Novel Psychrotolerant Legionella Strain TUM19329, Isolated from Antarctic Lake Sediment.</title>
        <authorList>
            <person name="Shimada S."/>
            <person name="Nakai R."/>
            <person name="Aoki K."/>
            <person name="Shimoeda N."/>
            <person name="Ohno G."/>
            <person name="Miyazaki Y."/>
            <person name="Kudoh S."/>
            <person name="Imura S."/>
            <person name="Watanabe K."/>
            <person name="Ishii Y."/>
            <person name="Tateda K."/>
        </authorList>
    </citation>
    <scope>NUCLEOTIDE SEQUENCE [LARGE SCALE GENOMIC DNA]</scope>
    <source>
        <strain evidence="2">TUM19329</strain>
    </source>
</reference>
<feature type="domain" description="DUF6671" evidence="1">
    <location>
        <begin position="64"/>
        <end position="277"/>
    </location>
</feature>